<dbReference type="Gene3D" id="3.10.20.10">
    <property type="match status" value="1"/>
</dbReference>
<dbReference type="HAMAP" id="MF_00187">
    <property type="entry name" value="FdhD"/>
    <property type="match status" value="1"/>
</dbReference>
<feature type="active site" description="Cysteine persulfide intermediate" evidence="3">
    <location>
        <position position="113"/>
    </location>
</feature>
<comment type="function">
    <text evidence="3">Required for formate dehydrogenase (FDH) activity. Acts as a sulfur carrier protein that transfers sulfur from IscS to the molybdenum cofactor prior to its insertion into FDH.</text>
</comment>
<dbReference type="GO" id="GO:0006777">
    <property type="term" value="P:Mo-molybdopterin cofactor biosynthetic process"/>
    <property type="evidence" value="ECO:0007669"/>
    <property type="project" value="UniProtKB-UniRule"/>
</dbReference>
<proteinExistence type="inferred from homology"/>
<dbReference type="GO" id="GO:0097163">
    <property type="term" value="F:sulfur carrier activity"/>
    <property type="evidence" value="ECO:0007669"/>
    <property type="project" value="UniProtKB-UniRule"/>
</dbReference>
<accession>A0A191ZEP8</accession>
<keyword evidence="1 3" id="KW-0963">Cytoplasm</keyword>
<dbReference type="PANTHER" id="PTHR30592">
    <property type="entry name" value="FORMATE DEHYDROGENASE"/>
    <property type="match status" value="1"/>
</dbReference>
<dbReference type="PANTHER" id="PTHR30592:SF1">
    <property type="entry name" value="SULFUR CARRIER PROTEIN FDHD"/>
    <property type="match status" value="1"/>
</dbReference>
<comment type="subcellular location">
    <subcellularLocation>
        <location evidence="3">Cytoplasm</location>
    </subcellularLocation>
</comment>
<comment type="similarity">
    <text evidence="3">Belongs to the FdhD family.</text>
</comment>
<dbReference type="InterPro" id="IPR016193">
    <property type="entry name" value="Cytidine_deaminase-like"/>
</dbReference>
<dbReference type="OrthoDB" id="3197277at2"/>
<dbReference type="GO" id="GO:0016783">
    <property type="term" value="F:sulfurtransferase activity"/>
    <property type="evidence" value="ECO:0007669"/>
    <property type="project" value="InterPro"/>
</dbReference>
<evidence type="ECO:0000256" key="3">
    <source>
        <dbReference type="HAMAP-Rule" id="MF_00187"/>
    </source>
</evidence>
<dbReference type="Pfam" id="PF02634">
    <property type="entry name" value="FdhD-NarQ"/>
    <property type="match status" value="1"/>
</dbReference>
<dbReference type="Gene3D" id="3.40.140.10">
    <property type="entry name" value="Cytidine Deaminase, domain 2"/>
    <property type="match status" value="1"/>
</dbReference>
<protein>
    <recommendedName>
        <fullName evidence="3">Sulfur carrier protein FdhD</fullName>
    </recommendedName>
</protein>
<dbReference type="SUPFAM" id="SSF53927">
    <property type="entry name" value="Cytidine deaminase-like"/>
    <property type="match status" value="1"/>
</dbReference>
<dbReference type="NCBIfam" id="TIGR00129">
    <property type="entry name" value="fdhD_narQ"/>
    <property type="match status" value="1"/>
</dbReference>
<evidence type="ECO:0000313" key="5">
    <source>
        <dbReference type="Proteomes" id="UP000078596"/>
    </source>
</evidence>
<organism evidence="4 5">
    <name type="scientific">Halothiobacillus diazotrophicus</name>
    <dbReference type="NCBI Taxonomy" id="1860122"/>
    <lineage>
        <taxon>Bacteria</taxon>
        <taxon>Pseudomonadati</taxon>
        <taxon>Pseudomonadota</taxon>
        <taxon>Gammaproteobacteria</taxon>
        <taxon>Chromatiales</taxon>
        <taxon>Halothiobacillaceae</taxon>
        <taxon>Halothiobacillus</taxon>
    </lineage>
</organism>
<dbReference type="GO" id="GO:0005737">
    <property type="term" value="C:cytoplasm"/>
    <property type="evidence" value="ECO:0007669"/>
    <property type="project" value="UniProtKB-SubCell"/>
</dbReference>
<feature type="binding site" evidence="3">
    <location>
        <begin position="256"/>
        <end position="261"/>
    </location>
    <ligand>
        <name>Mo-bis(molybdopterin guanine dinucleotide)</name>
        <dbReference type="ChEBI" id="CHEBI:60539"/>
    </ligand>
</feature>
<sequence>MTEIQASCTHTAAIARWRDGHWEHETDELAVETPVALVFNGVSHAVMLATPNHLIDFARGFALSEGIVPTAAEFYSAMVASSPQGHAVHCTISDSAFAQLGDRRRNMAGRTGCGLCGVETLDQVLRPLSNTLQAGADTPWLAVSAIRSALSQLAHHQPLNGITGGMHAAAWCDPRGDLALVCEDVGRHNALDKLIGRMAACRNTFDDGFLLISSRASVEMIQKAATVGIRNLVAISAPTALAVATAEKAGMTLIAFARGDRFVGYTHLERILTDD</sequence>
<dbReference type="PIRSF" id="PIRSF015626">
    <property type="entry name" value="FdhD"/>
    <property type="match status" value="1"/>
</dbReference>
<dbReference type="STRING" id="1860122.A9404_02185"/>
<dbReference type="Proteomes" id="UP000078596">
    <property type="component" value="Chromosome"/>
</dbReference>
<dbReference type="InterPro" id="IPR003786">
    <property type="entry name" value="FdhD"/>
</dbReference>
<evidence type="ECO:0000256" key="2">
    <source>
        <dbReference type="ARBA" id="ARBA00023150"/>
    </source>
</evidence>
<dbReference type="EMBL" id="CP016027">
    <property type="protein sequence ID" value="ANJ66344.1"/>
    <property type="molecule type" value="Genomic_DNA"/>
</dbReference>
<evidence type="ECO:0000313" key="4">
    <source>
        <dbReference type="EMBL" id="ANJ66344.1"/>
    </source>
</evidence>
<keyword evidence="2 3" id="KW-0501">Molybdenum cofactor biosynthesis</keyword>
<evidence type="ECO:0000256" key="1">
    <source>
        <dbReference type="ARBA" id="ARBA00022490"/>
    </source>
</evidence>
<keyword evidence="5" id="KW-1185">Reference proteome</keyword>
<dbReference type="RefSeq" id="WP_066098256.1">
    <property type="nucleotide sequence ID" value="NZ_CP016027.1"/>
</dbReference>
<dbReference type="AlphaFoldDB" id="A0A191ZEP8"/>
<gene>
    <name evidence="3" type="primary">fdhD</name>
    <name evidence="4" type="ORF">A9404_02185</name>
</gene>
<reference evidence="4 5" key="1">
    <citation type="submission" date="2016-06" db="EMBL/GenBank/DDBJ databases">
        <title>Insight into the functional genes involving in sulfur oxidation in Pearl River water.</title>
        <authorList>
            <person name="Luo J."/>
            <person name="Tan X."/>
            <person name="Lin W."/>
        </authorList>
    </citation>
    <scope>NUCLEOTIDE SEQUENCE [LARGE SCALE GENOMIC DNA]</scope>
    <source>
        <strain evidence="4 5">LS2</strain>
    </source>
</reference>
<name>A0A191ZEP8_9GAMM</name>
<dbReference type="KEGG" id="haz:A9404_02185"/>